<evidence type="ECO:0000313" key="2">
    <source>
        <dbReference type="EMBL" id="BAD03155.1"/>
    </source>
</evidence>
<feature type="compositionally biased region" description="Polar residues" evidence="1">
    <location>
        <begin position="48"/>
        <end position="60"/>
    </location>
</feature>
<protein>
    <submittedName>
        <fullName evidence="2">Uncharacterized protein</fullName>
    </submittedName>
</protein>
<reference evidence="3" key="1">
    <citation type="journal article" date="2005" name="Nature">
        <title>The map-based sequence of the rice genome.</title>
        <authorList>
            <consortium name="International rice genome sequencing project (IRGSP)"/>
            <person name="Matsumoto T."/>
            <person name="Wu J."/>
            <person name="Kanamori H."/>
            <person name="Katayose Y."/>
            <person name="Fujisawa M."/>
            <person name="Namiki N."/>
            <person name="Mizuno H."/>
            <person name="Yamamoto K."/>
            <person name="Antonio B.A."/>
            <person name="Baba T."/>
            <person name="Sakata K."/>
            <person name="Nagamura Y."/>
            <person name="Aoki H."/>
            <person name="Arikawa K."/>
            <person name="Arita K."/>
            <person name="Bito T."/>
            <person name="Chiden Y."/>
            <person name="Fujitsuka N."/>
            <person name="Fukunaka R."/>
            <person name="Hamada M."/>
            <person name="Harada C."/>
            <person name="Hayashi A."/>
            <person name="Hijishita S."/>
            <person name="Honda M."/>
            <person name="Hosokawa S."/>
            <person name="Ichikawa Y."/>
            <person name="Idonuma A."/>
            <person name="Iijima M."/>
            <person name="Ikeda M."/>
            <person name="Ikeno M."/>
            <person name="Ito K."/>
            <person name="Ito S."/>
            <person name="Ito T."/>
            <person name="Ito Y."/>
            <person name="Ito Y."/>
            <person name="Iwabuchi A."/>
            <person name="Kamiya K."/>
            <person name="Karasawa W."/>
            <person name="Kurita K."/>
            <person name="Katagiri S."/>
            <person name="Kikuta A."/>
            <person name="Kobayashi H."/>
            <person name="Kobayashi N."/>
            <person name="Machita K."/>
            <person name="Maehara T."/>
            <person name="Masukawa M."/>
            <person name="Mizubayashi T."/>
            <person name="Mukai Y."/>
            <person name="Nagasaki H."/>
            <person name="Nagata Y."/>
            <person name="Naito S."/>
            <person name="Nakashima M."/>
            <person name="Nakama Y."/>
            <person name="Nakamichi Y."/>
            <person name="Nakamura M."/>
            <person name="Meguro A."/>
            <person name="Negishi M."/>
            <person name="Ohta I."/>
            <person name="Ohta T."/>
            <person name="Okamoto M."/>
            <person name="Ono N."/>
            <person name="Saji S."/>
            <person name="Sakaguchi M."/>
            <person name="Sakai K."/>
            <person name="Shibata M."/>
            <person name="Shimokawa T."/>
            <person name="Song J."/>
            <person name="Takazaki Y."/>
            <person name="Terasawa K."/>
            <person name="Tsugane M."/>
            <person name="Tsuji K."/>
            <person name="Ueda S."/>
            <person name="Waki K."/>
            <person name="Yamagata H."/>
            <person name="Yamamoto M."/>
            <person name="Yamamoto S."/>
            <person name="Yamane H."/>
            <person name="Yoshiki S."/>
            <person name="Yoshihara R."/>
            <person name="Yukawa K."/>
            <person name="Zhong H."/>
            <person name="Yano M."/>
            <person name="Yuan Q."/>
            <person name="Ouyang S."/>
            <person name="Liu J."/>
            <person name="Jones K.M."/>
            <person name="Gansberger K."/>
            <person name="Moffat K."/>
            <person name="Hill J."/>
            <person name="Bera J."/>
            <person name="Fadrosh D."/>
            <person name="Jin S."/>
            <person name="Johri S."/>
            <person name="Kim M."/>
            <person name="Overton L."/>
            <person name="Reardon M."/>
            <person name="Tsitrin T."/>
            <person name="Vuong H."/>
            <person name="Weaver B."/>
            <person name="Ciecko A."/>
            <person name="Tallon L."/>
            <person name="Jackson J."/>
            <person name="Pai G."/>
            <person name="Aken S.V."/>
            <person name="Utterback T."/>
            <person name="Reidmuller S."/>
            <person name="Feldblyum T."/>
            <person name="Hsiao J."/>
            <person name="Zismann V."/>
            <person name="Iobst S."/>
            <person name="de Vazeille A.R."/>
            <person name="Buell C.R."/>
            <person name="Ying K."/>
            <person name="Li Y."/>
            <person name="Lu T."/>
            <person name="Huang Y."/>
            <person name="Zhao Q."/>
            <person name="Feng Q."/>
            <person name="Zhang L."/>
            <person name="Zhu J."/>
            <person name="Weng Q."/>
            <person name="Mu J."/>
            <person name="Lu Y."/>
            <person name="Fan D."/>
            <person name="Liu Y."/>
            <person name="Guan J."/>
            <person name="Zhang Y."/>
            <person name="Yu S."/>
            <person name="Liu X."/>
            <person name="Zhang Y."/>
            <person name="Hong G."/>
            <person name="Han B."/>
            <person name="Choisne N."/>
            <person name="Demange N."/>
            <person name="Orjeda G."/>
            <person name="Samain S."/>
            <person name="Cattolico L."/>
            <person name="Pelletier E."/>
            <person name="Couloux A."/>
            <person name="Segurens B."/>
            <person name="Wincker P."/>
            <person name="D'Hont A."/>
            <person name="Scarpelli C."/>
            <person name="Weissenbach J."/>
            <person name="Salanoubat M."/>
            <person name="Quetier F."/>
            <person name="Yu Y."/>
            <person name="Kim H.R."/>
            <person name="Rambo T."/>
            <person name="Currie J."/>
            <person name="Collura K."/>
            <person name="Luo M."/>
            <person name="Yang T."/>
            <person name="Ammiraju J.S.S."/>
            <person name="Engler F."/>
            <person name="Soderlund C."/>
            <person name="Wing R.A."/>
            <person name="Palmer L.E."/>
            <person name="de la Bastide M."/>
            <person name="Spiegel L."/>
            <person name="Nascimento L."/>
            <person name="Zutavern T."/>
            <person name="O'Shaughnessy A."/>
            <person name="Dike S."/>
            <person name="Dedhia N."/>
            <person name="Preston R."/>
            <person name="Balija V."/>
            <person name="McCombie W.R."/>
            <person name="Chow T."/>
            <person name="Chen H."/>
            <person name="Chung M."/>
            <person name="Chen C."/>
            <person name="Shaw J."/>
            <person name="Wu H."/>
            <person name="Hsiao K."/>
            <person name="Chao Y."/>
            <person name="Chu M."/>
            <person name="Cheng C."/>
            <person name="Hour A."/>
            <person name="Lee P."/>
            <person name="Lin S."/>
            <person name="Lin Y."/>
            <person name="Liou J."/>
            <person name="Liu S."/>
            <person name="Hsing Y."/>
            <person name="Raghuvanshi S."/>
            <person name="Mohanty A."/>
            <person name="Bharti A.K."/>
            <person name="Gaur A."/>
            <person name="Gupta V."/>
            <person name="Kumar D."/>
            <person name="Ravi V."/>
            <person name="Vij S."/>
            <person name="Kapur A."/>
            <person name="Khurana P."/>
            <person name="Khurana P."/>
            <person name="Khurana J.P."/>
            <person name="Tyagi A.K."/>
            <person name="Gaikwad K."/>
            <person name="Singh A."/>
            <person name="Dalal V."/>
            <person name="Srivastava S."/>
            <person name="Dixit A."/>
            <person name="Pal A.K."/>
            <person name="Ghazi I.A."/>
            <person name="Yadav M."/>
            <person name="Pandit A."/>
            <person name="Bhargava A."/>
            <person name="Sureshbabu K."/>
            <person name="Batra K."/>
            <person name="Sharma T.R."/>
            <person name="Mohapatra T."/>
            <person name="Singh N.K."/>
            <person name="Messing J."/>
            <person name="Nelson A.B."/>
            <person name="Fuks G."/>
            <person name="Kavchok S."/>
            <person name="Keizer G."/>
            <person name="Linton E."/>
            <person name="Llaca V."/>
            <person name="Song R."/>
            <person name="Tanyolac B."/>
            <person name="Young S."/>
            <person name="Ho-Il K."/>
            <person name="Hahn J.H."/>
            <person name="Sangsakoo G."/>
            <person name="Vanavichit A."/>
            <person name="de Mattos Luiz.A.T."/>
            <person name="Zimmer P.D."/>
            <person name="Malone G."/>
            <person name="Dellagostin O."/>
            <person name="de Oliveira A.C."/>
            <person name="Bevan M."/>
            <person name="Bancroft I."/>
            <person name="Minx P."/>
            <person name="Cordum H."/>
            <person name="Wilson R."/>
            <person name="Cheng Z."/>
            <person name="Jin W."/>
            <person name="Jiang J."/>
            <person name="Leong S.A."/>
            <person name="Iwama H."/>
            <person name="Gojobori T."/>
            <person name="Itoh T."/>
            <person name="Niimura Y."/>
            <person name="Fujii Y."/>
            <person name="Habara T."/>
            <person name="Sakai H."/>
            <person name="Sato Y."/>
            <person name="Wilson G."/>
            <person name="Kumar K."/>
            <person name="McCouch S."/>
            <person name="Juretic N."/>
            <person name="Hoen D."/>
            <person name="Wright S."/>
            <person name="Bruskiewich R."/>
            <person name="Bureau T."/>
            <person name="Miyao A."/>
            <person name="Hirochika H."/>
            <person name="Nishikawa T."/>
            <person name="Kadowaki K."/>
            <person name="Sugiura M."/>
            <person name="Burr B."/>
            <person name="Sasaki T."/>
        </authorList>
    </citation>
    <scope>NUCLEOTIDE SEQUENCE [LARGE SCALE GENOMIC DNA]</scope>
    <source>
        <strain evidence="3">cv. Nipponbare</strain>
    </source>
</reference>
<feature type="region of interest" description="Disordered" evidence="1">
    <location>
        <begin position="33"/>
        <end position="60"/>
    </location>
</feature>
<dbReference type="AlphaFoldDB" id="Q6ZDL5"/>
<evidence type="ECO:0000313" key="3">
    <source>
        <dbReference type="Proteomes" id="UP000000763"/>
    </source>
</evidence>
<sequence>MGSNKGQTQESITIFHDYSSVFHKNIDRLSPEIKLKMGGNRPRKEYQPQKNGQQTTTDPG</sequence>
<dbReference type="Proteomes" id="UP000000763">
    <property type="component" value="Chromosome 8"/>
</dbReference>
<evidence type="ECO:0000256" key="1">
    <source>
        <dbReference type="SAM" id="MobiDB-lite"/>
    </source>
</evidence>
<name>Q6ZDL5_ORYSJ</name>
<organism evidence="2 3">
    <name type="scientific">Oryza sativa subsp. japonica</name>
    <name type="common">Rice</name>
    <dbReference type="NCBI Taxonomy" id="39947"/>
    <lineage>
        <taxon>Eukaryota</taxon>
        <taxon>Viridiplantae</taxon>
        <taxon>Streptophyta</taxon>
        <taxon>Embryophyta</taxon>
        <taxon>Tracheophyta</taxon>
        <taxon>Spermatophyta</taxon>
        <taxon>Magnoliopsida</taxon>
        <taxon>Liliopsida</taxon>
        <taxon>Poales</taxon>
        <taxon>Poaceae</taxon>
        <taxon>BOP clade</taxon>
        <taxon>Oryzoideae</taxon>
        <taxon>Oryzeae</taxon>
        <taxon>Oryzinae</taxon>
        <taxon>Oryza</taxon>
        <taxon>Oryza sativa</taxon>
    </lineage>
</organism>
<dbReference type="EMBL" id="AP004396">
    <property type="protein sequence ID" value="BAD03155.1"/>
    <property type="molecule type" value="Genomic_DNA"/>
</dbReference>
<accession>Q6ZDL5</accession>
<proteinExistence type="predicted"/>
<gene>
    <name evidence="2" type="primary">P0404D10.10</name>
</gene>
<reference evidence="3" key="2">
    <citation type="journal article" date="2008" name="Nucleic Acids Res.">
        <title>The rice annotation project database (RAP-DB): 2008 update.</title>
        <authorList>
            <consortium name="The rice annotation project (RAP)"/>
        </authorList>
    </citation>
    <scope>GENOME REANNOTATION</scope>
    <source>
        <strain evidence="3">cv. Nipponbare</strain>
    </source>
</reference>